<name>A0A6D2KU07_9BRAS</name>
<evidence type="ECO:0000313" key="3">
    <source>
        <dbReference type="EMBL" id="CAA7056715.1"/>
    </source>
</evidence>
<evidence type="ECO:0000313" key="4">
    <source>
        <dbReference type="Proteomes" id="UP000467841"/>
    </source>
</evidence>
<sequence>MVSGIVGSNMAATDARFLSSNFGNSFSINTRIHRRNFHDRSQIAIPRAQASSSPPPPPSSSSDKNPREKKTRNRPVTTTTKESEETTAKKLEVAPPPAQSPSPPQLKLDDVNPVGLGRRSRQLFDEVWRKFSGLGQISRTTRPDEQETLDSLFIREGPMCEFAVPGAQNVTVLVVGATSRIGRIVVRKLMLRGYTVKALVRKTDEEVISMLPRSVDIVVGDVGEPSTLKSAVESCSKIIYCATARSTITADLVRVDHLGVYNLTKAFQDYNNRLAQLRAGKSSKSKLLISKFKSAESLNGWEVRQGTYFQDTTASKYDGGMDAKFEFTESERAEFSGYVFSRGGYVELSKKLSLPLGSTLDRYEGLVLSVGGNGRAYVRAVDGLAGAQQDLRSFSLIFEYIKALPAGQETDFVLVSCTGSGVEPNRREQVLKAKRAGEDSLRRSGLGYTIIRPGPLKEEPGGQRALIFDQGNRISQGISCADVADICVKSLHDSTARNKSFDVCHEYVAEQGIELYELVAHLPDKANNYLTPALSVLEKNT</sequence>
<dbReference type="SUPFAM" id="SSF51735">
    <property type="entry name" value="NAD(P)-binding Rossmann-fold domains"/>
    <property type="match status" value="1"/>
</dbReference>
<comment type="caution">
    <text evidence="3">The sequence shown here is derived from an EMBL/GenBank/DDBJ whole genome shotgun (WGS) entry which is preliminary data.</text>
</comment>
<gene>
    <name evidence="3" type="ORF">MERR_LOCUS43951</name>
</gene>
<organism evidence="3 4">
    <name type="scientific">Microthlaspi erraticum</name>
    <dbReference type="NCBI Taxonomy" id="1685480"/>
    <lineage>
        <taxon>Eukaryota</taxon>
        <taxon>Viridiplantae</taxon>
        <taxon>Streptophyta</taxon>
        <taxon>Embryophyta</taxon>
        <taxon>Tracheophyta</taxon>
        <taxon>Spermatophyta</taxon>
        <taxon>Magnoliopsida</taxon>
        <taxon>eudicotyledons</taxon>
        <taxon>Gunneridae</taxon>
        <taxon>Pentapetalae</taxon>
        <taxon>rosids</taxon>
        <taxon>malvids</taxon>
        <taxon>Brassicales</taxon>
        <taxon>Brassicaceae</taxon>
        <taxon>Coluteocarpeae</taxon>
        <taxon>Microthlaspi</taxon>
    </lineage>
</organism>
<proteinExistence type="predicted"/>
<protein>
    <recommendedName>
        <fullName evidence="2">NAD(P)-binding domain-containing protein</fullName>
    </recommendedName>
</protein>
<reference evidence="3" key="1">
    <citation type="submission" date="2020-01" db="EMBL/GenBank/DDBJ databases">
        <authorList>
            <person name="Mishra B."/>
        </authorList>
    </citation>
    <scope>NUCLEOTIDE SEQUENCE [LARGE SCALE GENOMIC DNA]</scope>
</reference>
<evidence type="ECO:0000259" key="2">
    <source>
        <dbReference type="Pfam" id="PF13460"/>
    </source>
</evidence>
<dbReference type="EMBL" id="CACVBM020001651">
    <property type="protein sequence ID" value="CAA7056715.1"/>
    <property type="molecule type" value="Genomic_DNA"/>
</dbReference>
<keyword evidence="4" id="KW-1185">Reference proteome</keyword>
<dbReference type="Gene3D" id="3.40.50.720">
    <property type="entry name" value="NAD(P)-binding Rossmann-like Domain"/>
    <property type="match status" value="2"/>
</dbReference>
<dbReference type="OrthoDB" id="10254221at2759"/>
<dbReference type="InterPro" id="IPR036291">
    <property type="entry name" value="NAD(P)-bd_dom_sf"/>
</dbReference>
<dbReference type="Pfam" id="PF13460">
    <property type="entry name" value="NAD_binding_10"/>
    <property type="match status" value="2"/>
</dbReference>
<dbReference type="AlphaFoldDB" id="A0A6D2KU07"/>
<dbReference type="PANTHER" id="PTHR15020">
    <property type="entry name" value="FLAVIN REDUCTASE-RELATED"/>
    <property type="match status" value="1"/>
</dbReference>
<feature type="compositionally biased region" description="Pro residues" evidence="1">
    <location>
        <begin position="94"/>
        <end position="104"/>
    </location>
</feature>
<feature type="region of interest" description="Disordered" evidence="1">
    <location>
        <begin position="46"/>
        <end position="113"/>
    </location>
</feature>
<dbReference type="InterPro" id="IPR016040">
    <property type="entry name" value="NAD(P)-bd_dom"/>
</dbReference>
<accession>A0A6D2KU07</accession>
<dbReference type="Proteomes" id="UP000467841">
    <property type="component" value="Unassembled WGS sequence"/>
</dbReference>
<feature type="domain" description="NAD(P)-binding" evidence="2">
    <location>
        <begin position="401"/>
        <end position="493"/>
    </location>
</feature>
<dbReference type="PANTHER" id="PTHR15020:SF47">
    <property type="entry name" value="NAD(P)-BINDING DOMAIN-CONTAINING PROTEIN"/>
    <property type="match status" value="1"/>
</dbReference>
<feature type="domain" description="NAD(P)-binding" evidence="2">
    <location>
        <begin position="176"/>
        <end position="266"/>
    </location>
</feature>
<evidence type="ECO:0000256" key="1">
    <source>
        <dbReference type="SAM" id="MobiDB-lite"/>
    </source>
</evidence>
<feature type="compositionally biased region" description="Basic and acidic residues" evidence="1">
    <location>
        <begin position="81"/>
        <end position="92"/>
    </location>
</feature>